<dbReference type="Pfam" id="PF23649">
    <property type="entry name" value="FKBP15"/>
    <property type="match status" value="1"/>
</dbReference>
<gene>
    <name evidence="3" type="ORF">OVN521_LOCUS39766</name>
</gene>
<evidence type="ECO:0000259" key="2">
    <source>
        <dbReference type="Pfam" id="PF23649"/>
    </source>
</evidence>
<evidence type="ECO:0000313" key="4">
    <source>
        <dbReference type="Proteomes" id="UP000663866"/>
    </source>
</evidence>
<dbReference type="EMBL" id="CAJOBG010050886">
    <property type="protein sequence ID" value="CAF4483338.1"/>
    <property type="molecule type" value="Genomic_DNA"/>
</dbReference>
<dbReference type="InterPro" id="IPR056598">
    <property type="entry name" value="FKBP-15_dom"/>
</dbReference>
<dbReference type="Proteomes" id="UP000663866">
    <property type="component" value="Unassembled WGS sequence"/>
</dbReference>
<name>A0A820U9B4_9BILA</name>
<evidence type="ECO:0000313" key="3">
    <source>
        <dbReference type="EMBL" id="CAF4483338.1"/>
    </source>
</evidence>
<organism evidence="3 4">
    <name type="scientific">Rotaria magnacalcarata</name>
    <dbReference type="NCBI Taxonomy" id="392030"/>
    <lineage>
        <taxon>Eukaryota</taxon>
        <taxon>Metazoa</taxon>
        <taxon>Spiralia</taxon>
        <taxon>Gnathifera</taxon>
        <taxon>Rotifera</taxon>
        <taxon>Eurotatoria</taxon>
        <taxon>Bdelloidea</taxon>
        <taxon>Philodinida</taxon>
        <taxon>Philodinidae</taxon>
        <taxon>Rotaria</taxon>
    </lineage>
</organism>
<accession>A0A820U9B4</accession>
<feature type="domain" description="FK506-binding protein 15-like" evidence="2">
    <location>
        <begin position="75"/>
        <end position="141"/>
    </location>
</feature>
<feature type="non-terminal residue" evidence="3">
    <location>
        <position position="1"/>
    </location>
</feature>
<reference evidence="3" key="1">
    <citation type="submission" date="2021-02" db="EMBL/GenBank/DDBJ databases">
        <authorList>
            <person name="Nowell W R."/>
        </authorList>
    </citation>
    <scope>NUCLEOTIDE SEQUENCE</scope>
</reference>
<sequence>MSGMAYQQVAMWPSSQYLPTTPTAPPTDTFYQQQQQAQPQPQQYPNDTRQLFNRLAEKIDLLNEKFDTKNSTIYPNMETNILLANIQRIVKENDTMKKDSFDRSAKVEELNLKISELLDRNQKLIEQTHQTAEQRNVVVNNVS</sequence>
<dbReference type="AlphaFoldDB" id="A0A820U9B4"/>
<comment type="caution">
    <text evidence="3">The sequence shown here is derived from an EMBL/GenBank/DDBJ whole genome shotgun (WGS) entry which is preliminary data.</text>
</comment>
<proteinExistence type="predicted"/>
<feature type="compositionally biased region" description="Low complexity" evidence="1">
    <location>
        <begin position="26"/>
        <end position="45"/>
    </location>
</feature>
<dbReference type="PANTHER" id="PTHR44927:SF1">
    <property type="entry name" value="FK506-BINDING PROTEIN 15"/>
    <property type="match status" value="1"/>
</dbReference>
<feature type="region of interest" description="Disordered" evidence="1">
    <location>
        <begin position="15"/>
        <end position="45"/>
    </location>
</feature>
<dbReference type="PANTHER" id="PTHR44927">
    <property type="entry name" value="FK506-BINDING PROTEIN 15"/>
    <property type="match status" value="1"/>
</dbReference>
<keyword evidence="4" id="KW-1185">Reference proteome</keyword>
<protein>
    <recommendedName>
        <fullName evidence="2">FK506-binding protein 15-like domain-containing protein</fullName>
    </recommendedName>
</protein>
<evidence type="ECO:0000256" key="1">
    <source>
        <dbReference type="SAM" id="MobiDB-lite"/>
    </source>
</evidence>